<protein>
    <submittedName>
        <fullName evidence="2">Uncharacterized protein</fullName>
    </submittedName>
</protein>
<comment type="caution">
    <text evidence="2">The sequence shown here is derived from an EMBL/GenBank/DDBJ whole genome shotgun (WGS) entry which is preliminary data.</text>
</comment>
<evidence type="ECO:0000256" key="1">
    <source>
        <dbReference type="SAM" id="MobiDB-lite"/>
    </source>
</evidence>
<evidence type="ECO:0000313" key="2">
    <source>
        <dbReference type="EMBL" id="KAK7750107.1"/>
    </source>
</evidence>
<dbReference type="EMBL" id="JAKJXP020000070">
    <property type="protein sequence ID" value="KAK7750107.1"/>
    <property type="molecule type" value="Genomic_DNA"/>
</dbReference>
<accession>A0AAN9YPU8</accession>
<evidence type="ECO:0000313" key="3">
    <source>
        <dbReference type="Proteomes" id="UP001320420"/>
    </source>
</evidence>
<organism evidence="2 3">
    <name type="scientific">Diatrype stigma</name>
    <dbReference type="NCBI Taxonomy" id="117547"/>
    <lineage>
        <taxon>Eukaryota</taxon>
        <taxon>Fungi</taxon>
        <taxon>Dikarya</taxon>
        <taxon>Ascomycota</taxon>
        <taxon>Pezizomycotina</taxon>
        <taxon>Sordariomycetes</taxon>
        <taxon>Xylariomycetidae</taxon>
        <taxon>Xylariales</taxon>
        <taxon>Diatrypaceae</taxon>
        <taxon>Diatrype</taxon>
    </lineage>
</organism>
<name>A0AAN9YPU8_9PEZI</name>
<feature type="region of interest" description="Disordered" evidence="1">
    <location>
        <begin position="58"/>
        <end position="94"/>
    </location>
</feature>
<dbReference type="Proteomes" id="UP001320420">
    <property type="component" value="Unassembled WGS sequence"/>
</dbReference>
<feature type="compositionally biased region" description="Polar residues" evidence="1">
    <location>
        <begin position="64"/>
        <end position="75"/>
    </location>
</feature>
<reference evidence="2 3" key="1">
    <citation type="submission" date="2024-02" db="EMBL/GenBank/DDBJ databases">
        <title>De novo assembly and annotation of 12 fungi associated with fruit tree decline syndrome in Ontario, Canada.</title>
        <authorList>
            <person name="Sulman M."/>
            <person name="Ellouze W."/>
            <person name="Ilyukhin E."/>
        </authorList>
    </citation>
    <scope>NUCLEOTIDE SEQUENCE [LARGE SCALE GENOMIC DNA]</scope>
    <source>
        <strain evidence="2 3">M11/M66-122</strain>
    </source>
</reference>
<sequence>MSMFRLDLNGWFCQLLEKIYALPEPPPRKRTKPMEAGGKLGIKPVYGRIVDGIGQQPEDEALVSEQSRSEVSQIDGNAEGRSMDHPIERQPSSTRFRQLKGWLSEVIIGSGPPKSRT</sequence>
<gene>
    <name evidence="2" type="ORF">SLS62_007975</name>
</gene>
<proteinExistence type="predicted"/>
<dbReference type="AlphaFoldDB" id="A0AAN9YPU8"/>
<keyword evidence="3" id="KW-1185">Reference proteome</keyword>